<dbReference type="GO" id="GO:0005096">
    <property type="term" value="F:GTPase activator activity"/>
    <property type="evidence" value="ECO:0007669"/>
    <property type="project" value="UniProtKB-KW"/>
</dbReference>
<dbReference type="InterPro" id="IPR027038">
    <property type="entry name" value="RanGap"/>
</dbReference>
<dbReference type="Gene3D" id="3.80.10.10">
    <property type="entry name" value="Ribonuclease Inhibitor"/>
    <property type="match status" value="1"/>
</dbReference>
<dbReference type="PANTHER" id="PTHR24113">
    <property type="entry name" value="RAN GTPASE-ACTIVATING PROTEIN 1"/>
    <property type="match status" value="1"/>
</dbReference>
<dbReference type="GO" id="GO:0031267">
    <property type="term" value="F:small GTPase binding"/>
    <property type="evidence" value="ECO:0007669"/>
    <property type="project" value="TreeGrafter"/>
</dbReference>
<evidence type="ECO:0000256" key="3">
    <source>
        <dbReference type="ARBA" id="ARBA00022737"/>
    </source>
</evidence>
<dbReference type="InterPro" id="IPR001611">
    <property type="entry name" value="Leu-rich_rpt"/>
</dbReference>
<dbReference type="InterPro" id="IPR032675">
    <property type="entry name" value="LRR_dom_sf"/>
</dbReference>
<dbReference type="SMART" id="SM00368">
    <property type="entry name" value="LRR_RI"/>
    <property type="match status" value="2"/>
</dbReference>
<comment type="caution">
    <text evidence="5">The sequence shown here is derived from an EMBL/GenBank/DDBJ whole genome shotgun (WGS) entry which is preliminary data.</text>
</comment>
<dbReference type="AlphaFoldDB" id="A0A8J5XD97"/>
<gene>
    <name evidence="5" type="ORF">KFE25_012119</name>
</gene>
<keyword evidence="2" id="KW-0433">Leucine-rich repeat</keyword>
<accession>A0A8J5XD97</accession>
<feature type="compositionally biased region" description="Pro residues" evidence="4">
    <location>
        <begin position="1"/>
        <end position="11"/>
    </location>
</feature>
<evidence type="ECO:0000256" key="1">
    <source>
        <dbReference type="ARBA" id="ARBA00022468"/>
    </source>
</evidence>
<dbReference type="OrthoDB" id="421209at2759"/>
<dbReference type="GO" id="GO:0005634">
    <property type="term" value="C:nucleus"/>
    <property type="evidence" value="ECO:0007669"/>
    <property type="project" value="TreeGrafter"/>
</dbReference>
<dbReference type="EMBL" id="JAGTXO010000021">
    <property type="protein sequence ID" value="KAG8462299.1"/>
    <property type="molecule type" value="Genomic_DNA"/>
</dbReference>
<keyword evidence="6" id="KW-1185">Reference proteome</keyword>
<sequence>MGAACAPPPRRPATEQPQPNRFAAAVRGLVDDENVPVARVRDFIAASPPPAEGSDAAAWRTWRAAVAAWHANGAGTPPLPSSDSTPAPPPSTSSKYAALLLAGPVGCWVHETAARGVTVPQLRAIYALARELCAAEGWTSAVTGDRVTAAGLNLYDLVAHLIKPATERANCSAAELVAARPQPPRLFVSHWWGEPVGDFIACLERLLKDRALPEETTNFWVCAYALRQWDLGAELRGGIGASPFERALLLADGAVSVLDRTGTYFQRAWCLLELYKSLVDSRPAFLHDIATATPWLTDRRGSVVPAVCLLDGFAERDFFFSQNKARREAPFPRELIAHSQRFALERAEASEPADLAAIVHAIGDEGAQLEATLRVRFSALDLGELLARALPAEPAQQQPQQSTPAPARVADGDVPDAGARTAERSVAVDATAKVRHALADLELSCLRKLSVSLARAHGATSADGARALARALPATLADLRLDGLPAELAERVGALVRSGQLLHVQLRHCQPRPLGDAEVVALADAASANGASVRTLDLEGNAVGADGARALAGALRASASLTTLSVKRNALGSAGARAIAAALQGQRTLLHLDLSENALDEEAKEAVLNAAYEPPDKSALERVNL</sequence>
<feature type="region of interest" description="Disordered" evidence="4">
    <location>
        <begin position="392"/>
        <end position="416"/>
    </location>
</feature>
<dbReference type="GO" id="GO:0048471">
    <property type="term" value="C:perinuclear region of cytoplasm"/>
    <property type="evidence" value="ECO:0007669"/>
    <property type="project" value="TreeGrafter"/>
</dbReference>
<evidence type="ECO:0000256" key="2">
    <source>
        <dbReference type="ARBA" id="ARBA00022614"/>
    </source>
</evidence>
<dbReference type="GO" id="GO:0005829">
    <property type="term" value="C:cytosol"/>
    <property type="evidence" value="ECO:0007669"/>
    <property type="project" value="TreeGrafter"/>
</dbReference>
<keyword evidence="1" id="KW-0343">GTPase activation</keyword>
<dbReference type="GO" id="GO:0006913">
    <property type="term" value="P:nucleocytoplasmic transport"/>
    <property type="evidence" value="ECO:0007669"/>
    <property type="project" value="TreeGrafter"/>
</dbReference>
<feature type="compositionally biased region" description="Low complexity" evidence="4">
    <location>
        <begin position="392"/>
        <end position="407"/>
    </location>
</feature>
<proteinExistence type="predicted"/>
<keyword evidence="3" id="KW-0677">Repeat</keyword>
<evidence type="ECO:0000313" key="5">
    <source>
        <dbReference type="EMBL" id="KAG8462299.1"/>
    </source>
</evidence>
<feature type="region of interest" description="Disordered" evidence="4">
    <location>
        <begin position="73"/>
        <end position="92"/>
    </location>
</feature>
<dbReference type="SUPFAM" id="SSF52047">
    <property type="entry name" value="RNI-like"/>
    <property type="match status" value="1"/>
</dbReference>
<feature type="region of interest" description="Disordered" evidence="4">
    <location>
        <begin position="1"/>
        <end position="20"/>
    </location>
</feature>
<evidence type="ECO:0000313" key="6">
    <source>
        <dbReference type="Proteomes" id="UP000751190"/>
    </source>
</evidence>
<organism evidence="5 6">
    <name type="scientific">Diacronema lutheri</name>
    <name type="common">Unicellular marine alga</name>
    <name type="synonym">Monochrysis lutheri</name>
    <dbReference type="NCBI Taxonomy" id="2081491"/>
    <lineage>
        <taxon>Eukaryota</taxon>
        <taxon>Haptista</taxon>
        <taxon>Haptophyta</taxon>
        <taxon>Pavlovophyceae</taxon>
        <taxon>Pavlovales</taxon>
        <taxon>Pavlovaceae</taxon>
        <taxon>Diacronema</taxon>
    </lineage>
</organism>
<dbReference type="Proteomes" id="UP000751190">
    <property type="component" value="Unassembled WGS sequence"/>
</dbReference>
<dbReference type="OMA" id="WRIALEC"/>
<dbReference type="Pfam" id="PF13516">
    <property type="entry name" value="LRR_6"/>
    <property type="match status" value="2"/>
</dbReference>
<name>A0A8J5XD97_DIALT</name>
<evidence type="ECO:0000256" key="4">
    <source>
        <dbReference type="SAM" id="MobiDB-lite"/>
    </source>
</evidence>
<protein>
    <submittedName>
        <fullName evidence="5">Uncharacterized protein</fullName>
    </submittedName>
</protein>
<dbReference type="PANTHER" id="PTHR24113:SF12">
    <property type="entry name" value="RAN GTPASE-ACTIVATING PROTEIN 1"/>
    <property type="match status" value="1"/>
</dbReference>
<reference evidence="5" key="1">
    <citation type="submission" date="2021-05" db="EMBL/GenBank/DDBJ databases">
        <title>The genome of the haptophyte Pavlova lutheri (Diacronema luteri, Pavlovales) - a model for lipid biosynthesis in eukaryotic algae.</title>
        <authorList>
            <person name="Hulatt C.J."/>
            <person name="Posewitz M.C."/>
        </authorList>
    </citation>
    <scope>NUCLEOTIDE SEQUENCE</scope>
    <source>
        <strain evidence="5">NIVA-4/92</strain>
    </source>
</reference>
<feature type="compositionally biased region" description="Low complexity" evidence="4">
    <location>
        <begin position="73"/>
        <end position="85"/>
    </location>
</feature>